<keyword evidence="1" id="KW-0472">Membrane</keyword>
<evidence type="ECO:0000256" key="1">
    <source>
        <dbReference type="SAM" id="Phobius"/>
    </source>
</evidence>
<dbReference type="AlphaFoldDB" id="A0A3P5WI12"/>
<evidence type="ECO:0000313" key="3">
    <source>
        <dbReference type="Proteomes" id="UP000277498"/>
    </source>
</evidence>
<dbReference type="Proteomes" id="UP000277498">
    <property type="component" value="Unassembled WGS sequence"/>
</dbReference>
<gene>
    <name evidence="2" type="ORF">XINFAN_00987</name>
</gene>
<feature type="transmembrane region" description="Helical" evidence="1">
    <location>
        <begin position="95"/>
        <end position="112"/>
    </location>
</feature>
<keyword evidence="1" id="KW-0812">Transmembrane</keyword>
<evidence type="ECO:0000313" key="2">
    <source>
        <dbReference type="EMBL" id="VDC23303.1"/>
    </source>
</evidence>
<dbReference type="Pfam" id="PF14079">
    <property type="entry name" value="DUF4260"/>
    <property type="match status" value="1"/>
</dbReference>
<reference evidence="2 3" key="1">
    <citation type="submission" date="2018-11" db="EMBL/GenBank/DDBJ databases">
        <authorList>
            <person name="Criscuolo A."/>
        </authorList>
    </citation>
    <scope>NUCLEOTIDE SEQUENCE [LARGE SCALE GENOMIC DNA]</scope>
    <source>
        <strain evidence="2">ACIP111625</strain>
    </source>
</reference>
<accession>A0A3P5WI12</accession>
<sequence>MPERIAQNGQVRGGVRMLIRLEELGLFLTATAAWALAGGGLWPYLLLFFAPDLGLPAYRAGARIGAVVYNALHSLLLPLALIGTDLALRLAGSEAPRMVLLAGLLLLAHAGFDRALGYGLKYASGFADTHLGRIGRK</sequence>
<feature type="transmembrane region" description="Helical" evidence="1">
    <location>
        <begin position="67"/>
        <end position="88"/>
    </location>
</feature>
<proteinExistence type="predicted"/>
<keyword evidence="1" id="KW-1133">Transmembrane helix</keyword>
<feature type="transmembrane region" description="Helical" evidence="1">
    <location>
        <begin position="24"/>
        <end position="47"/>
    </location>
</feature>
<evidence type="ECO:0008006" key="4">
    <source>
        <dbReference type="Google" id="ProtNLM"/>
    </source>
</evidence>
<dbReference type="RefSeq" id="WP_124085410.1">
    <property type="nucleotide sequence ID" value="NZ_UXAW01000048.1"/>
</dbReference>
<name>A0A3P5WI12_9RHOB</name>
<dbReference type="EMBL" id="UXAW01000048">
    <property type="protein sequence ID" value="VDC23303.1"/>
    <property type="molecule type" value="Genomic_DNA"/>
</dbReference>
<dbReference type="InterPro" id="IPR025356">
    <property type="entry name" value="DUF4260"/>
</dbReference>
<protein>
    <recommendedName>
        <fullName evidence="4">DUF4260 domain-containing protein</fullName>
    </recommendedName>
</protein>
<organism evidence="2 3">
    <name type="scientific">Pseudogemmobacter humi</name>
    <dbReference type="NCBI Taxonomy" id="2483812"/>
    <lineage>
        <taxon>Bacteria</taxon>
        <taxon>Pseudomonadati</taxon>
        <taxon>Pseudomonadota</taxon>
        <taxon>Alphaproteobacteria</taxon>
        <taxon>Rhodobacterales</taxon>
        <taxon>Paracoccaceae</taxon>
        <taxon>Pseudogemmobacter</taxon>
    </lineage>
</organism>
<keyword evidence="3" id="KW-1185">Reference proteome</keyword>